<evidence type="ECO:0000313" key="1">
    <source>
        <dbReference type="Proteomes" id="UP000887572"/>
    </source>
</evidence>
<keyword evidence="1" id="KW-1185">Reference proteome</keyword>
<dbReference type="Proteomes" id="UP000887572">
    <property type="component" value="Unplaced"/>
</dbReference>
<accession>A0A914HCX3</accession>
<sequence>MKPRFVEWRLGEGENRFLEEFVGLEGMLGTGHCVNQSPDLQQRFEDGRVPVFAAGREFFRPFIAVGEEREAEVVPM</sequence>
<dbReference type="WBParaSite" id="Gr19_v10_g16200.t1">
    <property type="protein sequence ID" value="Gr19_v10_g16200.t1"/>
    <property type="gene ID" value="Gr19_v10_g16200"/>
</dbReference>
<proteinExistence type="predicted"/>
<reference evidence="2" key="1">
    <citation type="submission" date="2022-11" db="UniProtKB">
        <authorList>
            <consortium name="WormBaseParasite"/>
        </authorList>
    </citation>
    <scope>IDENTIFICATION</scope>
</reference>
<protein>
    <submittedName>
        <fullName evidence="2">Uncharacterized protein</fullName>
    </submittedName>
</protein>
<dbReference type="AlphaFoldDB" id="A0A914HCX3"/>
<organism evidence="1 2">
    <name type="scientific">Globodera rostochiensis</name>
    <name type="common">Golden nematode worm</name>
    <name type="synonym">Heterodera rostochiensis</name>
    <dbReference type="NCBI Taxonomy" id="31243"/>
    <lineage>
        <taxon>Eukaryota</taxon>
        <taxon>Metazoa</taxon>
        <taxon>Ecdysozoa</taxon>
        <taxon>Nematoda</taxon>
        <taxon>Chromadorea</taxon>
        <taxon>Rhabditida</taxon>
        <taxon>Tylenchina</taxon>
        <taxon>Tylenchomorpha</taxon>
        <taxon>Tylenchoidea</taxon>
        <taxon>Heteroderidae</taxon>
        <taxon>Heteroderinae</taxon>
        <taxon>Globodera</taxon>
    </lineage>
</organism>
<evidence type="ECO:0000313" key="2">
    <source>
        <dbReference type="WBParaSite" id="Gr19_v10_g16200.t1"/>
    </source>
</evidence>
<name>A0A914HCX3_GLORO</name>